<evidence type="ECO:0000259" key="5">
    <source>
        <dbReference type="PROSITE" id="PS50003"/>
    </source>
</evidence>
<feature type="domain" description="Ras-GAP" evidence="7">
    <location>
        <begin position="247"/>
        <end position="439"/>
    </location>
</feature>
<evidence type="ECO:0000313" key="8">
    <source>
        <dbReference type="EMBL" id="CDQ65975.1"/>
    </source>
</evidence>
<reference evidence="8" key="2">
    <citation type="submission" date="2014-03" db="EMBL/GenBank/DDBJ databases">
        <authorList>
            <person name="Genoscope - CEA"/>
        </authorList>
    </citation>
    <scope>NUCLEOTIDE SEQUENCE</scope>
</reference>
<dbReference type="FunFam" id="1.10.506.10:FF:000001">
    <property type="entry name" value="Ras GTPase-activating protein nGAP isoform 2"/>
    <property type="match status" value="1"/>
</dbReference>
<dbReference type="PROSITE" id="PS50004">
    <property type="entry name" value="C2"/>
    <property type="match status" value="1"/>
</dbReference>
<dbReference type="Pfam" id="PF00616">
    <property type="entry name" value="RasGAP"/>
    <property type="match status" value="2"/>
</dbReference>
<dbReference type="PROSITE" id="PS00509">
    <property type="entry name" value="RAS_GTPASE_ACTIV_1"/>
    <property type="match status" value="1"/>
</dbReference>
<dbReference type="InterPro" id="IPR021887">
    <property type="entry name" value="DAB2P_C"/>
</dbReference>
<dbReference type="PROSITE" id="PS50003">
    <property type="entry name" value="PH_DOMAIN"/>
    <property type="match status" value="1"/>
</dbReference>
<keyword evidence="2" id="KW-0597">Phosphoprotein</keyword>
<dbReference type="Gene3D" id="2.60.40.150">
    <property type="entry name" value="C2 domain"/>
    <property type="match status" value="1"/>
</dbReference>
<dbReference type="PaxDb" id="8022-A0A060WMY8"/>
<reference evidence="8" key="1">
    <citation type="journal article" date="2014" name="Nat. Commun.">
        <title>The rainbow trout genome provides novel insights into evolution after whole-genome duplication in vertebrates.</title>
        <authorList>
            <person name="Berthelot C."/>
            <person name="Brunet F."/>
            <person name="Chalopin D."/>
            <person name="Juanchich A."/>
            <person name="Bernard M."/>
            <person name="Noel B."/>
            <person name="Bento P."/>
            <person name="Da Silva C."/>
            <person name="Labadie K."/>
            <person name="Alberti A."/>
            <person name="Aury J.M."/>
            <person name="Louis A."/>
            <person name="Dehais P."/>
            <person name="Bardou P."/>
            <person name="Montfort J."/>
            <person name="Klopp C."/>
            <person name="Cabau C."/>
            <person name="Gaspin C."/>
            <person name="Thorgaard G.H."/>
            <person name="Boussaha M."/>
            <person name="Quillet E."/>
            <person name="Guyomard R."/>
            <person name="Galiana D."/>
            <person name="Bobe J."/>
            <person name="Volff J.N."/>
            <person name="Genet C."/>
            <person name="Wincker P."/>
            <person name="Jaillon O."/>
            <person name="Roest Crollius H."/>
            <person name="Guiguen Y."/>
        </authorList>
    </citation>
    <scope>NUCLEOTIDE SEQUENCE [LARGE SCALE GENOMIC DNA]</scope>
</reference>
<dbReference type="Proteomes" id="UP000193380">
    <property type="component" value="Unassembled WGS sequence"/>
</dbReference>
<feature type="region of interest" description="Disordered" evidence="4">
    <location>
        <begin position="601"/>
        <end position="654"/>
    </location>
</feature>
<feature type="domain" description="PH" evidence="5">
    <location>
        <begin position="1"/>
        <end position="78"/>
    </location>
</feature>
<evidence type="ECO:0000313" key="9">
    <source>
        <dbReference type="Proteomes" id="UP000193380"/>
    </source>
</evidence>
<dbReference type="SMART" id="SM00239">
    <property type="entry name" value="C2"/>
    <property type="match status" value="1"/>
</dbReference>
<feature type="region of interest" description="Disordered" evidence="4">
    <location>
        <begin position="678"/>
        <end position="813"/>
    </location>
</feature>
<keyword evidence="3" id="KW-0175">Coiled coil</keyword>
<dbReference type="PROSITE" id="PS50018">
    <property type="entry name" value="RAS_GTPASE_ACTIV_2"/>
    <property type="match status" value="1"/>
</dbReference>
<dbReference type="AlphaFoldDB" id="A0A060WMY8"/>
<dbReference type="Pfam" id="PF00168">
    <property type="entry name" value="C2"/>
    <property type="match status" value="1"/>
</dbReference>
<dbReference type="Gene3D" id="1.10.506.10">
    <property type="entry name" value="GTPase Activation - p120gap, domain 1"/>
    <property type="match status" value="2"/>
</dbReference>
<feature type="domain" description="C2" evidence="6">
    <location>
        <begin position="69"/>
        <end position="187"/>
    </location>
</feature>
<evidence type="ECO:0000259" key="7">
    <source>
        <dbReference type="PROSITE" id="PS50018"/>
    </source>
</evidence>
<dbReference type="InterPro" id="IPR011993">
    <property type="entry name" value="PH-like_dom_sf"/>
</dbReference>
<feature type="region of interest" description="Disordered" evidence="4">
    <location>
        <begin position="984"/>
        <end position="1010"/>
    </location>
</feature>
<dbReference type="InterPro" id="IPR023152">
    <property type="entry name" value="RasGAP_CS"/>
</dbReference>
<feature type="compositionally biased region" description="Low complexity" evidence="4">
    <location>
        <begin position="691"/>
        <end position="701"/>
    </location>
</feature>
<evidence type="ECO:0000256" key="4">
    <source>
        <dbReference type="SAM" id="MobiDB-lite"/>
    </source>
</evidence>
<accession>A0A060WMY8</accession>
<dbReference type="SUPFAM" id="SSF49562">
    <property type="entry name" value="C2 domain (Calcium/lipid-binding domain, CaLB)"/>
    <property type="match status" value="1"/>
</dbReference>
<evidence type="ECO:0008006" key="10">
    <source>
        <dbReference type="Google" id="ProtNLM"/>
    </source>
</evidence>
<evidence type="ECO:0000256" key="1">
    <source>
        <dbReference type="ARBA" id="ARBA00022468"/>
    </source>
</evidence>
<dbReference type="PANTHER" id="PTHR10194">
    <property type="entry name" value="RAS GTPASE-ACTIVATING PROTEINS"/>
    <property type="match status" value="1"/>
</dbReference>
<dbReference type="SUPFAM" id="SSF48350">
    <property type="entry name" value="GTPase activation domain, GAP"/>
    <property type="match status" value="1"/>
</dbReference>
<evidence type="ECO:0000259" key="6">
    <source>
        <dbReference type="PROSITE" id="PS50004"/>
    </source>
</evidence>
<dbReference type="Pfam" id="PF25321">
    <property type="entry name" value="PH_RASGAP"/>
    <property type="match status" value="1"/>
</dbReference>
<dbReference type="SUPFAM" id="SSF50729">
    <property type="entry name" value="PH domain-like"/>
    <property type="match status" value="1"/>
</dbReference>
<dbReference type="InterPro" id="IPR001936">
    <property type="entry name" value="RasGAP_dom"/>
</dbReference>
<dbReference type="InterPro" id="IPR035892">
    <property type="entry name" value="C2_domain_sf"/>
</dbReference>
<protein>
    <recommendedName>
        <fullName evidence="10">Disabled homolog 2-interacting protein-like</fullName>
    </recommendedName>
</protein>
<dbReference type="InterPro" id="IPR039360">
    <property type="entry name" value="Ras_GTPase"/>
</dbReference>
<evidence type="ECO:0000256" key="3">
    <source>
        <dbReference type="SAM" id="Coils"/>
    </source>
</evidence>
<feature type="compositionally biased region" description="Polar residues" evidence="4">
    <location>
        <begin position="601"/>
        <end position="613"/>
    </location>
</feature>
<dbReference type="CDD" id="cd04013">
    <property type="entry name" value="C2_SynGAP_like"/>
    <property type="match status" value="1"/>
</dbReference>
<dbReference type="PANTHER" id="PTHR10194:SF26">
    <property type="entry name" value="DISABLED HOMOLOG 2-INTERACTING PROTEIN"/>
    <property type="match status" value="1"/>
</dbReference>
<feature type="coiled-coil region" evidence="3">
    <location>
        <begin position="849"/>
        <end position="922"/>
    </location>
</feature>
<dbReference type="SMART" id="SM00323">
    <property type="entry name" value="RasGAP"/>
    <property type="match status" value="1"/>
</dbReference>
<dbReference type="InterPro" id="IPR001849">
    <property type="entry name" value="PH_domain"/>
</dbReference>
<feature type="compositionally biased region" description="Low complexity" evidence="4">
    <location>
        <begin position="755"/>
        <end position="768"/>
    </location>
</feature>
<dbReference type="InterPro" id="IPR008936">
    <property type="entry name" value="Rho_GTPase_activation_prot"/>
</dbReference>
<sequence length="1010" mass="113338">MPRLKESRSHESLFSPSSAVEALDLSMEDEVLIKPVHSSILGQDYCFEVTTSTGTKCFSCRSSAERDKWMENLRRAVNPNKDNSRRVENLLKLWIIEAKDLPAKKRYFCELCLDDTLYARTTCKLKTDNVFWGEHFEFNNLPAIKSVTVHLYKETDKKKKKDKNSYVGLVIIPTGAVTGRQFVEKWYSVSTPNPSKGKTPGPMIRLKSRYQSMSILPMESYKEFAEYITNNYMLMCSIMEPGLSVKNKEEMASALVHILQSTGKAKDFLTDLMMSEVDRCGENEHLIFRENTLATKAIEEYLKLVGQKYLQDALGEFIKALYESDENCEVDPGKCSSGDLPEHQSNLKMCCELAFCKIIDSYRVFPRELKEVFASWRQECSSRGRPDISERLISASLFLRFLCPAVMSPSLFNLMQEYPDDRTARTLTLIAKVTQNLANFTKFGNKEEYMSFMNHFLEHEWTNMQRFLLEISNPETISNTAGFEGYIDLGRELSTLHSLLAEAVSQLDQSTASKLGPLARILRDVNSALTNPSGVQVSTPTERMGSPPLPLPLAGCSLSTGLPIHKMVMDSELSGLVDFTRLPSPTPENKDLFFVTRNSGIQQSPARSSSYSEANEAEVQLPNGSKSLSMVDLQDSRSPESTPVPRPASPSDMLLNECQPSQLLAPLSFQNPVYQMATGMTMSPRGPLADSGSEGHSSHSSQGNNTEDAPKHQGVFLTQGVAVGSGGGSSSEEFARRSGETPPHMLQTAYPGPRPSSGSMMSSSPDWGPSGGTRLRQQSSSSKGDSPETKQHTLHKDNDLSGRIQLTAPSPVNPNALDRTAAWLLNMNVQYLDHEGVDPDTKHREDLRSKEELTQTEKYQQEIAILQEKLRLSAKKLEEYECHLKGQDEQTQTMLLEYQARLEDTEERLRRQQDDKELQMKSIITRLMSVEEELKKDHSDMQSIVDSKQKIIEAQEKRIASLDSANTRLMSALTQLKERYSMQTRNGISPTNPSKLQITENGEFRNSSNC</sequence>
<dbReference type="FunFam" id="2.60.40.150:FF:000010">
    <property type="entry name" value="Ras GTPase-activating protein nGAP isoform 2"/>
    <property type="match status" value="1"/>
</dbReference>
<dbReference type="CDD" id="cd05136">
    <property type="entry name" value="RasGAP_DAB2IP"/>
    <property type="match status" value="1"/>
</dbReference>
<proteinExistence type="predicted"/>
<gene>
    <name evidence="8" type="ORF">GSONMT00074391001</name>
</gene>
<dbReference type="InterPro" id="IPR000008">
    <property type="entry name" value="C2_dom"/>
</dbReference>
<evidence type="ECO:0000256" key="2">
    <source>
        <dbReference type="ARBA" id="ARBA00022553"/>
    </source>
</evidence>
<dbReference type="EMBL" id="FR904524">
    <property type="protein sequence ID" value="CDQ65975.1"/>
    <property type="molecule type" value="Genomic_DNA"/>
</dbReference>
<dbReference type="Pfam" id="PF12004">
    <property type="entry name" value="DAB2P_C"/>
    <property type="match status" value="2"/>
</dbReference>
<dbReference type="InterPro" id="IPR057606">
    <property type="entry name" value="SynGAP1-like_PH"/>
</dbReference>
<dbReference type="Gene3D" id="2.30.29.30">
    <property type="entry name" value="Pleckstrin-homology domain (PH domain)/Phosphotyrosine-binding domain (PTB)"/>
    <property type="match status" value="1"/>
</dbReference>
<feature type="compositionally biased region" description="Polar residues" evidence="4">
    <location>
        <begin position="775"/>
        <end position="784"/>
    </location>
</feature>
<name>A0A060WMY8_ONCMY</name>
<dbReference type="GO" id="GO:0005096">
    <property type="term" value="F:GTPase activator activity"/>
    <property type="evidence" value="ECO:0007669"/>
    <property type="project" value="UniProtKB-KW"/>
</dbReference>
<organism evidence="8 9">
    <name type="scientific">Oncorhynchus mykiss</name>
    <name type="common">Rainbow trout</name>
    <name type="synonym">Salmo gairdneri</name>
    <dbReference type="NCBI Taxonomy" id="8022"/>
    <lineage>
        <taxon>Eukaryota</taxon>
        <taxon>Metazoa</taxon>
        <taxon>Chordata</taxon>
        <taxon>Craniata</taxon>
        <taxon>Vertebrata</taxon>
        <taxon>Euteleostomi</taxon>
        <taxon>Actinopterygii</taxon>
        <taxon>Neopterygii</taxon>
        <taxon>Teleostei</taxon>
        <taxon>Protacanthopterygii</taxon>
        <taxon>Salmoniformes</taxon>
        <taxon>Salmonidae</taxon>
        <taxon>Salmoninae</taxon>
        <taxon>Oncorhynchus</taxon>
    </lineage>
</organism>
<keyword evidence="1" id="KW-0343">GTPase activation</keyword>
<feature type="compositionally biased region" description="Basic and acidic residues" evidence="4">
    <location>
        <begin position="785"/>
        <end position="800"/>
    </location>
</feature>
<dbReference type="STRING" id="8022.A0A060WMY8"/>